<evidence type="ECO:0000313" key="2">
    <source>
        <dbReference type="Proteomes" id="UP001056778"/>
    </source>
</evidence>
<dbReference type="EMBL" id="CM043016">
    <property type="protein sequence ID" value="KAI4468730.1"/>
    <property type="molecule type" value="Genomic_DNA"/>
</dbReference>
<name>A0ACB9TQ20_HOLOL</name>
<comment type="caution">
    <text evidence="1">The sequence shown here is derived from an EMBL/GenBank/DDBJ whole genome shotgun (WGS) entry which is preliminary data.</text>
</comment>
<organism evidence="1 2">
    <name type="scientific">Holotrichia oblita</name>
    <name type="common">Chafer beetle</name>
    <dbReference type="NCBI Taxonomy" id="644536"/>
    <lineage>
        <taxon>Eukaryota</taxon>
        <taxon>Metazoa</taxon>
        <taxon>Ecdysozoa</taxon>
        <taxon>Arthropoda</taxon>
        <taxon>Hexapoda</taxon>
        <taxon>Insecta</taxon>
        <taxon>Pterygota</taxon>
        <taxon>Neoptera</taxon>
        <taxon>Endopterygota</taxon>
        <taxon>Coleoptera</taxon>
        <taxon>Polyphaga</taxon>
        <taxon>Scarabaeiformia</taxon>
        <taxon>Scarabaeidae</taxon>
        <taxon>Melolonthinae</taxon>
        <taxon>Holotrichia</taxon>
    </lineage>
</organism>
<evidence type="ECO:0000313" key="1">
    <source>
        <dbReference type="EMBL" id="KAI4468730.1"/>
    </source>
</evidence>
<protein>
    <submittedName>
        <fullName evidence="1">Transcription intermediary factor</fullName>
    </submittedName>
</protein>
<keyword evidence="2" id="KW-1185">Reference proteome</keyword>
<sequence length="2029" mass="223727">MPATTIETRAKIVTLWERGLSYRQVAAEVGVSSSECAMDKENGKSSEGGSGSSKLSNPPDPTALLDAASLFAYWPRNDANSTNAANLFATAGGAYGLTPHPAMPFGMLPPTPGRGVPSFPPTSSAAAAYNNAYTNTLSVAASQAASLGIPAASAAWWSMASHLAAQDYLARLQASGLNFPGLGNPADPYSSLGLTALAGSHHKTTKTSKSSASSSSSSSSSLPKQQAQGGGNLSAKDKSGHNAQSGSSSKLSDSRHDLNIKTSSPMPNSKGSTTPKYSNVTGLTIQPSVSNTKLSSASGTPNAANSSGSEQKKSTPKSATISNDVGFMKSAVDKPRSTPPSTSIFTNPLSMASTVEKSPMVSNTSTTPPLTSSSTVPSLPSSILRLVSISLHPIRHRVVLPTAIMSTERINNDCTYPNFSDPNSILGGVRLPPDTEIIKYTSSIVGPKIPGTTNRGRKKTISLDPPSVSLHPTLSSTGMLIERSTKRPKLDQAEMHSPSSPNDRVEVIKLPATNGSPSGISMSTFGSSNNGSNSEPSLDGPLNLSLKASTMSNSSNHTSSSLNSLSNMSANIGMDRISRRKPGPKPRKVIQPSSLPPAAPSASLVQMFSSADSPRSPSRNEYLESSSSCTTLSTITPSINAPNHKDGRPRNLGRGVSKPKKNTVASLLAQSRALGIKPMPILDPNVPMTQQMSLLKSNILAAQQYIAESGGDEKTLNKFLQEKFKGTLSDSSTVDASTDSDNLTDSNHTDSEIEMEAVTKKQKQYDERALRQPLEKGWKRETIIRGVSKSGAIKGDVTYIAPDSSNKFKQMSDISQYLDYQKSIDLTKENFTFSSRVILGDYIQPMPPEFGADQEIVRLTEEEVLRRLDEIKSAMRTSLPVEQRIEVARRQQAARAAARLDREQARIAREIEKSERQEAARRDREAKNQQMLEERERRRQHMALVKALENRRKLEERERKKQQMLAEKQANKEKKLEQRRMEMEILTELRKPCEDLELAQQPLPEYERILGIKLPGKAFSDVLMVFEFLHNFGETLGFDMESLPTLDSLQQALLYNETATEAEEELLSVMTHLIVCAIEDPGIPNPARHTTILGQSLRQADITHANISEILRIYLYANATGEVKALTGVHFERDREKRIADHHQNDCEMQQTQTGKNATYYELLHENSTWKMSDLLKDKPFLSLSPVDKAAILAFICNELLQNKAVIRQIEGSLETVAHCKKEKWLLDAKVRKLRMLHSRKVRTEAAEKAHAKLDGESAETTIDSPAIHKDDLLDDEENEMSENESVGTQPEEEEDNKLSGEELGKKLEKLMKTSEIQLQSLNASVHQLRATCFGQDRYWRRYWSLPKAGGIFVEAMESAQPEIINEQDNVVNNEADPDVKTLDDINKIINDTDDLHALHDQSADKEVSTIVGNKESTEEPEIKKEIEVDNNDNEHRKIANRLGIMENGDIMDSKERNLDELRKSVDRIVQNLERGETKQSESQSAGNNLNNHIDAHNIKPDPDMEKISNRKFNLFEKLGECMERENKTEEDLKAEVKAEVKEELKNEILNELKNDLKTEIKNESEEDKGEQDKKWFSILPKDSLSCKGVHLTAGNRWDNGVGACTRDNLTELKIPVFPPPNSSCNYISSHCDSPAPLQMTAEESAQLEYIKKHGLPKSCERKIVPRDKRYGWWRIVSTEQLREILDNLHVRGARERELKRSFVTIMQTMYEDQGRLHIEEGNKEATELTSNENDEIELIEDVGVPAESAPQSWSPMVAQRVDLFLLEQVEALEDKVANASMQVKGWRIPNRDMSDILLGQVVGIAKERLASLEAAIERRYLKPPLGASSGDPNLAAIAQEAAGVTNPVQPSTNFDEIPKGLAIWREAVNRSQTSAQLAMCLYSLEASIAWDKSIMKAKPQKKAVRKNNNKQARDSESSDHHPPSPAPSHSSVTTNEDTPIIACNQSDISNSSITNTGSPSAQAAKKDKVSKKLIKELAPCKAILEDLECHDDAWPFLLPVNTKQFPTYKKIIKCPMDLSTIKKRLQDM</sequence>
<dbReference type="Proteomes" id="UP001056778">
    <property type="component" value="Chromosome 2"/>
</dbReference>
<proteinExistence type="predicted"/>
<gene>
    <name evidence="1" type="ORF">MML48_2g00016562</name>
</gene>
<accession>A0ACB9TQ20</accession>
<reference evidence="1" key="1">
    <citation type="submission" date="2022-04" db="EMBL/GenBank/DDBJ databases">
        <title>Chromosome-scale genome assembly of Holotrichia oblita Faldermann.</title>
        <authorList>
            <person name="Rongchong L."/>
        </authorList>
    </citation>
    <scope>NUCLEOTIDE SEQUENCE</scope>
    <source>
        <strain evidence="1">81SQS9</strain>
    </source>
</reference>